<evidence type="ECO:0000256" key="1">
    <source>
        <dbReference type="SAM" id="Phobius"/>
    </source>
</evidence>
<proteinExistence type="predicted"/>
<name>A0A1U6JKG2_9CLOT</name>
<dbReference type="Pfam" id="PF17248">
    <property type="entry name" value="DUF5317"/>
    <property type="match status" value="1"/>
</dbReference>
<keyword evidence="1" id="KW-0812">Transmembrane</keyword>
<dbReference type="OrthoDB" id="1906557at2"/>
<dbReference type="EMBL" id="LT799839">
    <property type="protein sequence ID" value="SLK20778.1"/>
    <property type="molecule type" value="Genomic_DNA"/>
</dbReference>
<reference evidence="3" key="1">
    <citation type="submission" date="2017-03" db="EMBL/GenBank/DDBJ databases">
        <authorList>
            <person name="Falquet L."/>
            <person name="Falquet L."/>
        </authorList>
    </citation>
    <scope>NUCLEOTIDE SEQUENCE [LARGE SCALE GENOMIC DNA]</scope>
</reference>
<organism evidence="2 3">
    <name type="scientific">Clostridium chauvoei JF4335</name>
    <dbReference type="NCBI Taxonomy" id="1351755"/>
    <lineage>
        <taxon>Bacteria</taxon>
        <taxon>Bacillati</taxon>
        <taxon>Bacillota</taxon>
        <taxon>Clostridia</taxon>
        <taxon>Eubacteriales</taxon>
        <taxon>Clostridiaceae</taxon>
        <taxon>Clostridium</taxon>
    </lineage>
</organism>
<feature type="transmembrane region" description="Helical" evidence="1">
    <location>
        <begin position="52"/>
        <end position="70"/>
    </location>
</feature>
<protein>
    <submittedName>
        <fullName evidence="2">Uncharacterized protein</fullName>
    </submittedName>
</protein>
<gene>
    <name evidence="2" type="ORF">CCH01_19700</name>
</gene>
<evidence type="ECO:0000313" key="2">
    <source>
        <dbReference type="EMBL" id="SLK20778.1"/>
    </source>
</evidence>
<dbReference type="RefSeq" id="WP_079481529.1">
    <property type="nucleotide sequence ID" value="NZ_CBML010000006.1"/>
</dbReference>
<dbReference type="STRING" id="1351755.CCH01_19700"/>
<dbReference type="AlphaFoldDB" id="A0A1U6JKG2"/>
<dbReference type="InterPro" id="IPR035168">
    <property type="entry name" value="DUF5317"/>
</dbReference>
<accession>A0A1U6JKG2</accession>
<feature type="transmembrane region" description="Helical" evidence="1">
    <location>
        <begin position="148"/>
        <end position="169"/>
    </location>
</feature>
<evidence type="ECO:0000313" key="3">
    <source>
        <dbReference type="Proteomes" id="UP000190476"/>
    </source>
</evidence>
<dbReference type="GeneID" id="66302284"/>
<keyword evidence="3" id="KW-1185">Reference proteome</keyword>
<keyword evidence="1" id="KW-1133">Transmembrane helix</keyword>
<sequence length="181" mass="20800">MIETIIIALIFSKIKGYKIKTLFKNWTIYPIIIMEIVYIFIQANIFNGNYQLIKYVGVLKTIYLCTYIPMIFKYNQYMPAITGAVFTIVGGFLNNIAIRANNGKMPVFPTVSHLTGYIKADSFIKINDIHILGTSATNLKFLTDIFDIGYGVLSIGDIFIRFYVFIIIYKSIQYINKLEKI</sequence>
<feature type="transmembrane region" description="Helical" evidence="1">
    <location>
        <begin position="26"/>
        <end position="46"/>
    </location>
</feature>
<keyword evidence="1" id="KW-0472">Membrane</keyword>
<dbReference type="Proteomes" id="UP000190476">
    <property type="component" value="Chromosome I"/>
</dbReference>
<feature type="transmembrane region" description="Helical" evidence="1">
    <location>
        <begin position="77"/>
        <end position="98"/>
    </location>
</feature>